<dbReference type="Proteomes" id="UP000274327">
    <property type="component" value="Unassembled WGS sequence"/>
</dbReference>
<dbReference type="GeneID" id="78121532"/>
<protein>
    <submittedName>
        <fullName evidence="1">Uncharacterized protein</fullName>
    </submittedName>
</protein>
<keyword evidence="2" id="KW-1185">Reference proteome</keyword>
<comment type="caution">
    <text evidence="1">The sequence shown here is derived from an EMBL/GenBank/DDBJ whole genome shotgun (WGS) entry which is preliminary data.</text>
</comment>
<reference evidence="1 2" key="1">
    <citation type="submission" date="2018-07" db="EMBL/GenBank/DDBJ databases">
        <title>Brachybacteriurn paraconglorneratum KCTC 9916.</title>
        <authorList>
            <person name="Li Y."/>
        </authorList>
    </citation>
    <scope>NUCLEOTIDE SEQUENCE [LARGE SCALE GENOMIC DNA]</scope>
    <source>
        <strain evidence="1 2">KCTC 9916</strain>
    </source>
</reference>
<dbReference type="AlphaFoldDB" id="A0A3R8QUH7"/>
<dbReference type="RefSeq" id="WP_126987546.1">
    <property type="nucleotide sequence ID" value="NZ_ML133856.1"/>
</dbReference>
<sequence length="200" mass="21933">MTSIPEDIEDFGADPDGFDIDAWIDQGARPRREVTVYRSWDLLEEYERLVKQLDEDAAADDESMGEVSIREQIEDVIARMEASRLVFTVQALTGEELKALAEKAPTKPILDDDGKPMLGTDGKPRKRVDQVTLGDMTAAAAVIKVTDGATGKSKSTISEKQLRKLRVTLGDGPTYGLYRAVTELAQAGQVIPSVPSSREH</sequence>
<accession>A0A3R8QUH7</accession>
<organism evidence="1 2">
    <name type="scientific">Brachybacterium paraconglomeratum</name>
    <dbReference type="NCBI Taxonomy" id="173362"/>
    <lineage>
        <taxon>Bacteria</taxon>
        <taxon>Bacillati</taxon>
        <taxon>Actinomycetota</taxon>
        <taxon>Actinomycetes</taxon>
        <taxon>Micrococcales</taxon>
        <taxon>Dermabacteraceae</taxon>
        <taxon>Brachybacterium</taxon>
    </lineage>
</organism>
<evidence type="ECO:0000313" key="1">
    <source>
        <dbReference type="EMBL" id="RRR18249.1"/>
    </source>
</evidence>
<name>A0A3R8QUH7_9MICO</name>
<gene>
    <name evidence="1" type="ORF">DS079_10910</name>
</gene>
<dbReference type="EMBL" id="QOCI01000008">
    <property type="protein sequence ID" value="RRR18249.1"/>
    <property type="molecule type" value="Genomic_DNA"/>
</dbReference>
<proteinExistence type="predicted"/>
<evidence type="ECO:0000313" key="2">
    <source>
        <dbReference type="Proteomes" id="UP000274327"/>
    </source>
</evidence>